<proteinExistence type="predicted"/>
<keyword evidence="2" id="KW-0851">Voltage-gated channel</keyword>
<dbReference type="GO" id="GO:0005249">
    <property type="term" value="F:voltage-gated potassium channel activity"/>
    <property type="evidence" value="ECO:0007669"/>
    <property type="project" value="InterPro"/>
</dbReference>
<dbReference type="GO" id="GO:0034702">
    <property type="term" value="C:monoatomic ion channel complex"/>
    <property type="evidence" value="ECO:0007669"/>
    <property type="project" value="UniProtKB-KW"/>
</dbReference>
<dbReference type="Pfam" id="PF00027">
    <property type="entry name" value="cNMP_binding"/>
    <property type="match status" value="1"/>
</dbReference>
<keyword evidence="4" id="KW-0472">Membrane</keyword>
<keyword evidence="1" id="KW-0633">Potassium transport</keyword>
<dbReference type="SUPFAM" id="SSF51206">
    <property type="entry name" value="cAMP-binding domain-like"/>
    <property type="match status" value="1"/>
</dbReference>
<protein>
    <recommendedName>
        <fullName evidence="5">Cyclic nucleotide-binding domain-containing protein</fullName>
    </recommendedName>
</protein>
<dbReference type="PANTHER" id="PTHR45743:SF2">
    <property type="entry name" value="POTASSIUM CHANNEL AKT1"/>
    <property type="match status" value="1"/>
</dbReference>
<evidence type="ECO:0000313" key="6">
    <source>
        <dbReference type="EMBL" id="GFR48402.1"/>
    </source>
</evidence>
<dbReference type="InterPro" id="IPR045319">
    <property type="entry name" value="KAT/AKT"/>
</dbReference>
<evidence type="ECO:0000259" key="5">
    <source>
        <dbReference type="PROSITE" id="PS50042"/>
    </source>
</evidence>
<dbReference type="Gene3D" id="1.10.287.70">
    <property type="match status" value="1"/>
</dbReference>
<keyword evidence="2" id="KW-0407">Ion channel</keyword>
<dbReference type="InterPro" id="IPR014710">
    <property type="entry name" value="RmlC-like_jellyroll"/>
</dbReference>
<dbReference type="SUPFAM" id="SSF81324">
    <property type="entry name" value="Voltage-gated potassium channels"/>
    <property type="match status" value="1"/>
</dbReference>
<organism evidence="6 7">
    <name type="scientific">Astrephomene gubernaculifera</name>
    <dbReference type="NCBI Taxonomy" id="47775"/>
    <lineage>
        <taxon>Eukaryota</taxon>
        <taxon>Viridiplantae</taxon>
        <taxon>Chlorophyta</taxon>
        <taxon>core chlorophytes</taxon>
        <taxon>Chlorophyceae</taxon>
        <taxon>CS clade</taxon>
        <taxon>Chlamydomonadales</taxon>
        <taxon>Astrephomenaceae</taxon>
        <taxon>Astrephomene</taxon>
    </lineage>
</organism>
<keyword evidence="7" id="KW-1185">Reference proteome</keyword>
<feature type="transmembrane region" description="Helical" evidence="4">
    <location>
        <begin position="361"/>
        <end position="390"/>
    </location>
</feature>
<dbReference type="Proteomes" id="UP001054857">
    <property type="component" value="Unassembled WGS sequence"/>
</dbReference>
<keyword evidence="1" id="KW-0631">Potassium channel</keyword>
<dbReference type="PROSITE" id="PS50042">
    <property type="entry name" value="CNMP_BINDING_3"/>
    <property type="match status" value="1"/>
</dbReference>
<evidence type="ECO:0000256" key="3">
    <source>
        <dbReference type="SAM" id="MobiDB-lite"/>
    </source>
</evidence>
<keyword evidence="2" id="KW-0813">Transport</keyword>
<dbReference type="Gene3D" id="2.60.120.10">
    <property type="entry name" value="Jelly Rolls"/>
    <property type="match status" value="1"/>
</dbReference>
<feature type="domain" description="Cyclic nucleotide-binding" evidence="5">
    <location>
        <begin position="548"/>
        <end position="654"/>
    </location>
</feature>
<dbReference type="Pfam" id="PF07885">
    <property type="entry name" value="Ion_trans_2"/>
    <property type="match status" value="1"/>
</dbReference>
<dbReference type="Gene3D" id="1.10.287.630">
    <property type="entry name" value="Helix hairpin bin"/>
    <property type="match status" value="1"/>
</dbReference>
<evidence type="ECO:0000256" key="1">
    <source>
        <dbReference type="ARBA" id="ARBA00022826"/>
    </source>
</evidence>
<feature type="transmembrane region" description="Helical" evidence="4">
    <location>
        <begin position="246"/>
        <end position="267"/>
    </location>
</feature>
<dbReference type="InterPro" id="IPR018490">
    <property type="entry name" value="cNMP-bd_dom_sf"/>
</dbReference>
<dbReference type="CDD" id="cd00038">
    <property type="entry name" value="CAP_ED"/>
    <property type="match status" value="1"/>
</dbReference>
<dbReference type="EMBL" id="BMAR01000023">
    <property type="protein sequence ID" value="GFR48402.1"/>
    <property type="molecule type" value="Genomic_DNA"/>
</dbReference>
<feature type="transmembrane region" description="Helical" evidence="4">
    <location>
        <begin position="288"/>
        <end position="311"/>
    </location>
</feature>
<dbReference type="PANTHER" id="PTHR45743">
    <property type="entry name" value="POTASSIUM CHANNEL AKT1"/>
    <property type="match status" value="1"/>
</dbReference>
<dbReference type="InterPro" id="IPR013099">
    <property type="entry name" value="K_chnl_dom"/>
</dbReference>
<keyword evidence="4" id="KW-0812">Transmembrane</keyword>
<sequence length="940" mass="101428">MANRDLVNRSFELKPVPEYDKLSNSALPAQLGKSQPSRTAGSVTLARDGGDGNGGGQGAGASRLGRQGLPIGRASIVLKQTGRQLIDLGRLQANWLKDTLGKKSDAQDYVSEEDQGIVALLARHVDVSHNAWQQLMSALGTWDGQFFQSGYGPAPEPHRGAVQHGEQPDAAEAGQAAQHSGPPVRKSVFGLKVIHPYNLFAVLWTVLILLLDLFYTAFWVPINVAFCTAEYGQLSSGCTSSEFVGGMLYFINALVGFQIGVVATHGFRKRTVVDGRLVAWLYAWYGRFWLDFVGSVPFIVLVILIAARGHIHVGKSWVNCLSLLRLLRLVRLVSISRVVYMDALSGSFQDSAVGRYLSVTVIHSVFLAYQLAVVINLLACGMVLCAYFEGYDKSWMAAVDWAGVPTAHPLYQWYCAVYWMIVTATTTGFGDFQPRSIAEQVVANVGMVGGMILFGVLVASIGNALSRATAEAHQAYTARRRIMHVLEWAEGRNLAPDIRKQVLNFYSDKYGRKEEEVLDEQVMSHLPSRLRAKVARAMCLPLIADVHILLELPQDLQALIAENMRPQRLPAGEDLCQQGDVADCLWILQEGTIEAVRYREGSQAVEADERPRLLGESVLLGDSVEACRVRPWTLRTVTPCRLWGITVADLYPIMRLYPTLGLMAAEYVKIKTVYSYNGFATDDDWCELVAIMVRQLQERMSVEEAQGIVQNMVKASAEEGSLQPLLDHLLGICTTRRGGVQEEERDALATAPSGRSAMLSPQGSLLAPGASTAFSTLLPGSGGRLGAGAPFPFESAESALSPFTATGAEGGGPPAGAAVPWVAAPAGAVQCSGCQRCVCPSCGQGIDATQPAGAGPVVGAAPFGRDRASAVAAAAYAAALAKQGVNSRPTAGPAIRSWVNRAGTLRRQSIGPRPDQMWVGERRSRDTRQLGAMSIVPTYD</sequence>
<accession>A0AAD3DX77</accession>
<reference evidence="6 7" key="1">
    <citation type="journal article" date="2021" name="Sci. Rep.">
        <title>Genome sequencing of the multicellular alga Astrephomene provides insights into convergent evolution of germ-soma differentiation.</title>
        <authorList>
            <person name="Yamashita S."/>
            <person name="Yamamoto K."/>
            <person name="Matsuzaki R."/>
            <person name="Suzuki S."/>
            <person name="Yamaguchi H."/>
            <person name="Hirooka S."/>
            <person name="Minakuchi Y."/>
            <person name="Miyagishima S."/>
            <person name="Kawachi M."/>
            <person name="Toyoda A."/>
            <person name="Nozaki H."/>
        </authorList>
    </citation>
    <scope>NUCLEOTIDE SEQUENCE [LARGE SCALE GENOMIC DNA]</scope>
    <source>
        <strain evidence="6 7">NIES-4017</strain>
    </source>
</reference>
<keyword evidence="4" id="KW-1133">Transmembrane helix</keyword>
<evidence type="ECO:0000256" key="2">
    <source>
        <dbReference type="ARBA" id="ARBA00022882"/>
    </source>
</evidence>
<dbReference type="InterPro" id="IPR000595">
    <property type="entry name" value="cNMP-bd_dom"/>
</dbReference>
<keyword evidence="1" id="KW-0630">Potassium</keyword>
<dbReference type="AlphaFoldDB" id="A0AAD3DX77"/>
<evidence type="ECO:0000256" key="4">
    <source>
        <dbReference type="SAM" id="Phobius"/>
    </source>
</evidence>
<feature type="transmembrane region" description="Helical" evidence="4">
    <location>
        <begin position="441"/>
        <end position="462"/>
    </location>
</feature>
<feature type="region of interest" description="Disordered" evidence="3">
    <location>
        <begin position="24"/>
        <end position="66"/>
    </location>
</feature>
<feature type="transmembrane region" description="Helical" evidence="4">
    <location>
        <begin position="199"/>
        <end position="226"/>
    </location>
</feature>
<keyword evidence="2" id="KW-0406">Ion transport</keyword>
<comment type="caution">
    <text evidence="6">The sequence shown here is derived from an EMBL/GenBank/DDBJ whole genome shotgun (WGS) entry which is preliminary data.</text>
</comment>
<gene>
    <name evidence="6" type="ORF">Agub_g10296</name>
</gene>
<evidence type="ECO:0000313" key="7">
    <source>
        <dbReference type="Proteomes" id="UP001054857"/>
    </source>
</evidence>
<name>A0AAD3DX77_9CHLO</name>
<feature type="region of interest" description="Disordered" evidence="3">
    <location>
        <begin position="156"/>
        <end position="182"/>
    </location>
</feature>
<feature type="compositionally biased region" description="Polar residues" evidence="3">
    <location>
        <begin position="24"/>
        <end position="42"/>
    </location>
</feature>
<dbReference type="SMART" id="SM00100">
    <property type="entry name" value="cNMP"/>
    <property type="match status" value="1"/>
</dbReference>